<dbReference type="SUPFAM" id="SSF57997">
    <property type="entry name" value="Tropomyosin"/>
    <property type="match status" value="1"/>
</dbReference>
<dbReference type="GeneID" id="113422002"/>
<organism evidence="2 3">
    <name type="scientific">Notechis scutatus</name>
    <name type="common">mainland tiger snake</name>
    <dbReference type="NCBI Taxonomy" id="8663"/>
    <lineage>
        <taxon>Eukaryota</taxon>
        <taxon>Metazoa</taxon>
        <taxon>Chordata</taxon>
        <taxon>Craniata</taxon>
        <taxon>Vertebrata</taxon>
        <taxon>Euteleostomi</taxon>
        <taxon>Lepidosauria</taxon>
        <taxon>Squamata</taxon>
        <taxon>Bifurcata</taxon>
        <taxon>Unidentata</taxon>
        <taxon>Episquamata</taxon>
        <taxon>Toxicofera</taxon>
        <taxon>Serpentes</taxon>
        <taxon>Colubroidea</taxon>
        <taxon>Elapidae</taxon>
        <taxon>Hydrophiinae</taxon>
        <taxon>Notechis</taxon>
    </lineage>
</organism>
<accession>A0A6J1VEY6</accession>
<protein>
    <submittedName>
        <fullName evidence="3">Laminin subunit beta-1-like</fullName>
    </submittedName>
</protein>
<name>A0A6J1VEY6_9SAUR</name>
<evidence type="ECO:0000256" key="1">
    <source>
        <dbReference type="SAM" id="Coils"/>
    </source>
</evidence>
<reference evidence="3" key="1">
    <citation type="submission" date="2025-08" db="UniProtKB">
        <authorList>
            <consortium name="RefSeq"/>
        </authorList>
    </citation>
    <scope>IDENTIFICATION</scope>
</reference>
<proteinExistence type="predicted"/>
<evidence type="ECO:0000313" key="3">
    <source>
        <dbReference type="RefSeq" id="XP_026538459.1"/>
    </source>
</evidence>
<feature type="coiled-coil region" evidence="1">
    <location>
        <begin position="46"/>
        <end position="168"/>
    </location>
</feature>
<evidence type="ECO:0000313" key="2">
    <source>
        <dbReference type="Proteomes" id="UP000504612"/>
    </source>
</evidence>
<dbReference type="KEGG" id="nss:113422002"/>
<keyword evidence="2" id="KW-1185">Reference proteome</keyword>
<gene>
    <name evidence="3" type="primary">LOC113422002</name>
</gene>
<keyword evidence="1" id="KW-0175">Coiled coil</keyword>
<sequence>MPEESVPIPKLIFVWMCPENVDVTFLKRQPLIMLCDFLFSQAVSQLETLLNKELRLERRLKGLAQDVATLQKKSQDNQRQAQQATGKAERATNIALQLKNEVDEVKQNYQKLQDELEKQPKDVLLRLKNLREEAQNLLDKANSSKRKLEELEKRFGDNEREMTSKTEELQKLEATALGLLQSIQEHAIAYATC</sequence>
<dbReference type="Proteomes" id="UP000504612">
    <property type="component" value="Unplaced"/>
</dbReference>
<dbReference type="AlphaFoldDB" id="A0A6J1VEY6"/>
<dbReference type="RefSeq" id="XP_026538459.1">
    <property type="nucleotide sequence ID" value="XM_026682674.1"/>
</dbReference>